<protein>
    <submittedName>
        <fullName evidence="1">Deaminase</fullName>
    </submittedName>
</protein>
<reference evidence="2" key="1">
    <citation type="journal article" date="2020" name="ISME J.">
        <title>Comparative genomics reveals insights into cyanobacterial evolution and habitat adaptation.</title>
        <authorList>
            <person name="Chen M.Y."/>
            <person name="Teng W.K."/>
            <person name="Zhao L."/>
            <person name="Hu C.X."/>
            <person name="Zhou Y.K."/>
            <person name="Han B.P."/>
            <person name="Song L.R."/>
            <person name="Shu W.S."/>
        </authorList>
    </citation>
    <scope>NUCLEOTIDE SEQUENCE [LARGE SCALE GENOMIC DNA]</scope>
    <source>
        <strain evidence="2">FACHB-251</strain>
    </source>
</reference>
<dbReference type="AlphaFoldDB" id="A0A926ZZL9"/>
<dbReference type="RefSeq" id="WP_190557028.1">
    <property type="nucleotide sequence ID" value="NZ_JACJQU010000001.1"/>
</dbReference>
<sequence>MDWFKRVSEIRKTCNVPAPARNVAIARVWVDEMFYELFAFSGKLVREGAVVVPNQPMFQTFEVSGHRRDLDSEYKILEAIAQRYTNNREVKGKIELFTEREPCDSCEYVIKQFMQTFPNIQLNVHHGNIA</sequence>
<name>A0A926ZZL9_9NOST</name>
<keyword evidence="2" id="KW-1185">Reference proteome</keyword>
<proteinExistence type="predicted"/>
<comment type="caution">
    <text evidence="1">The sequence shown here is derived from an EMBL/GenBank/DDBJ whole genome shotgun (WGS) entry which is preliminary data.</text>
</comment>
<organism evidence="1 2">
    <name type="scientific">Anabaena sphaerica FACHB-251</name>
    <dbReference type="NCBI Taxonomy" id="2692883"/>
    <lineage>
        <taxon>Bacteria</taxon>
        <taxon>Bacillati</taxon>
        <taxon>Cyanobacteriota</taxon>
        <taxon>Cyanophyceae</taxon>
        <taxon>Nostocales</taxon>
        <taxon>Nostocaceae</taxon>
        <taxon>Anabaena</taxon>
    </lineage>
</organism>
<dbReference type="Proteomes" id="UP000662185">
    <property type="component" value="Unassembled WGS sequence"/>
</dbReference>
<evidence type="ECO:0000313" key="1">
    <source>
        <dbReference type="EMBL" id="MBD2292538.1"/>
    </source>
</evidence>
<gene>
    <name evidence="1" type="ORF">H6G06_03320</name>
</gene>
<dbReference type="EMBL" id="JACJQU010000001">
    <property type="protein sequence ID" value="MBD2292538.1"/>
    <property type="molecule type" value="Genomic_DNA"/>
</dbReference>
<dbReference type="Pfam" id="PF14424">
    <property type="entry name" value="Toxin-deaminase"/>
    <property type="match status" value="1"/>
</dbReference>
<dbReference type="InterPro" id="IPR032721">
    <property type="entry name" value="Toxin-deaminase"/>
</dbReference>
<accession>A0A926ZZL9</accession>
<evidence type="ECO:0000313" key="2">
    <source>
        <dbReference type="Proteomes" id="UP000662185"/>
    </source>
</evidence>